<reference evidence="1" key="1">
    <citation type="submission" date="2023-06" db="EMBL/GenBank/DDBJ databases">
        <title>Genomic analysis of the entomopathogenic nematode Steinernema hermaphroditum.</title>
        <authorList>
            <person name="Schwarz E.M."/>
            <person name="Heppert J.K."/>
            <person name="Baniya A."/>
            <person name="Schwartz H.T."/>
            <person name="Tan C.-H."/>
            <person name="Antoshechkin I."/>
            <person name="Sternberg P.W."/>
            <person name="Goodrich-Blair H."/>
            <person name="Dillman A.R."/>
        </authorList>
    </citation>
    <scope>NUCLEOTIDE SEQUENCE</scope>
    <source>
        <strain evidence="1">PS9179</strain>
        <tissue evidence="1">Whole animal</tissue>
    </source>
</reference>
<comment type="caution">
    <text evidence="1">The sequence shown here is derived from an EMBL/GenBank/DDBJ whole genome shotgun (WGS) entry which is preliminary data.</text>
</comment>
<dbReference type="EMBL" id="JAUCMV010000004">
    <property type="protein sequence ID" value="KAK0406913.1"/>
    <property type="molecule type" value="Genomic_DNA"/>
</dbReference>
<evidence type="ECO:0000313" key="1">
    <source>
        <dbReference type="EMBL" id="KAK0406913.1"/>
    </source>
</evidence>
<organism evidence="1 2">
    <name type="scientific">Steinernema hermaphroditum</name>
    <dbReference type="NCBI Taxonomy" id="289476"/>
    <lineage>
        <taxon>Eukaryota</taxon>
        <taxon>Metazoa</taxon>
        <taxon>Ecdysozoa</taxon>
        <taxon>Nematoda</taxon>
        <taxon>Chromadorea</taxon>
        <taxon>Rhabditida</taxon>
        <taxon>Tylenchina</taxon>
        <taxon>Panagrolaimomorpha</taxon>
        <taxon>Strongyloidoidea</taxon>
        <taxon>Steinernematidae</taxon>
        <taxon>Steinernema</taxon>
    </lineage>
</organism>
<dbReference type="Proteomes" id="UP001175271">
    <property type="component" value="Unassembled WGS sequence"/>
</dbReference>
<proteinExistence type="predicted"/>
<dbReference type="AlphaFoldDB" id="A0AA39HJB0"/>
<sequence>MKCDAEEDNDSSWRLLQVLRGVRTLQDFQDTRPDQLVPTLQDFHLVLAIPVLLAVRVVQAIPSVPKVLEVQPLQEIREVL</sequence>
<keyword evidence="2" id="KW-1185">Reference proteome</keyword>
<name>A0AA39HJB0_9BILA</name>
<protein>
    <submittedName>
        <fullName evidence="1">Uncharacterized protein</fullName>
    </submittedName>
</protein>
<gene>
    <name evidence="1" type="ORF">QR680_018886</name>
</gene>
<accession>A0AA39HJB0</accession>
<evidence type="ECO:0000313" key="2">
    <source>
        <dbReference type="Proteomes" id="UP001175271"/>
    </source>
</evidence>